<evidence type="ECO:0000256" key="1">
    <source>
        <dbReference type="SAM" id="Phobius"/>
    </source>
</evidence>
<dbReference type="AlphaFoldDB" id="A0A9P8PUW3"/>
<proteinExistence type="predicted"/>
<keyword evidence="3" id="KW-1185">Reference proteome</keyword>
<keyword evidence="1" id="KW-0812">Transmembrane</keyword>
<accession>A0A9P8PUW3</accession>
<sequence length="338" mass="37769">MGSGIDRTSLEVVLLIIIPLIYCLQFYPTQLLAILSRSVVVQVSTQRLDTLQIISNVNLFVDRVSSVVSLAHWKQQNVGLELLFESQGDRNRATFSGEVRIDIPDKLRCLSSSSKGFIERITNPVVTIVDQLDIKAVWRLELGKFLLAELEHILVQLAWVHVRNSSYGEFSNNLGRDNGLGSSSRKSTLYSVQRQRRVPPSVHEDVLLVLVDGGVGARSKIELVHIKINLFVQLLLLLCERGHHLINPRNLDVALGVDQLGHDVKEISHWLVNHTSKDTRVQIRARPAHSDLVVAASPKTVGEDWFLGSKPVVVRNTHCVDAFEVLVCLLGNKLVQTQ</sequence>
<keyword evidence="1" id="KW-1133">Transmembrane helix</keyword>
<protein>
    <submittedName>
        <fullName evidence="2">Uncharacterized protein</fullName>
    </submittedName>
</protein>
<dbReference type="EMBL" id="JAEUBD010000013">
    <property type="protein sequence ID" value="KAH3678761.1"/>
    <property type="molecule type" value="Genomic_DNA"/>
</dbReference>
<feature type="transmembrane region" description="Helical" evidence="1">
    <location>
        <begin position="12"/>
        <end position="35"/>
    </location>
</feature>
<name>A0A9P8PUW3_9ASCO</name>
<comment type="caution">
    <text evidence="2">The sequence shown here is derived from an EMBL/GenBank/DDBJ whole genome shotgun (WGS) entry which is preliminary data.</text>
</comment>
<evidence type="ECO:0000313" key="3">
    <source>
        <dbReference type="Proteomes" id="UP000788993"/>
    </source>
</evidence>
<gene>
    <name evidence="2" type="ORF">OGATHE_000029</name>
</gene>
<dbReference type="Proteomes" id="UP000788993">
    <property type="component" value="Unassembled WGS sequence"/>
</dbReference>
<keyword evidence="1" id="KW-0472">Membrane</keyword>
<evidence type="ECO:0000313" key="2">
    <source>
        <dbReference type="EMBL" id="KAH3678761.1"/>
    </source>
</evidence>
<organism evidence="2 3">
    <name type="scientific">Ogataea polymorpha</name>
    <dbReference type="NCBI Taxonomy" id="460523"/>
    <lineage>
        <taxon>Eukaryota</taxon>
        <taxon>Fungi</taxon>
        <taxon>Dikarya</taxon>
        <taxon>Ascomycota</taxon>
        <taxon>Saccharomycotina</taxon>
        <taxon>Pichiomycetes</taxon>
        <taxon>Pichiales</taxon>
        <taxon>Pichiaceae</taxon>
        <taxon>Ogataea</taxon>
    </lineage>
</organism>
<reference evidence="2" key="1">
    <citation type="journal article" date="2021" name="Open Biol.">
        <title>Shared evolutionary footprints suggest mitochondrial oxidative damage underlies multiple complex I losses in fungi.</title>
        <authorList>
            <person name="Schikora-Tamarit M.A."/>
            <person name="Marcet-Houben M."/>
            <person name="Nosek J."/>
            <person name="Gabaldon T."/>
        </authorList>
    </citation>
    <scope>NUCLEOTIDE SEQUENCE</scope>
    <source>
        <strain evidence="2">NCAIM Y.01608</strain>
    </source>
</reference>
<reference evidence="2" key="2">
    <citation type="submission" date="2021-01" db="EMBL/GenBank/DDBJ databases">
        <authorList>
            <person name="Schikora-Tamarit M.A."/>
        </authorList>
    </citation>
    <scope>NUCLEOTIDE SEQUENCE</scope>
    <source>
        <strain evidence="2">NCAIM Y.01608</strain>
    </source>
</reference>